<sequence>MSSDDNDLNKNSLNCDGNSSTTSEKAFCTSKTTKKRRKRKNCKSDSINSDVIDVSEQPSKRKKLRSETSGRKLGSWLYSEKTKLLEAIKRYGQDDYFRISQYIGTKSVQEVEAKIDALTIEKDAKEERIKESETVYSPIEIWSDLLQDIMLLEKDYSQTLSETLGLITRTEQFKDSKIPRLQWKNIYQYLTDLFADRVSVKTLTDIESLVVLDLMNNTRRTVEELDITEQNKVLNIKYDLLKLKYYQKYLTLSKEIVAPFEAQAFNNDFREVERILRGEESPDDQQEKAENTFVKPKYISLNPLCLAADIVQLPTRGDC</sequence>
<dbReference type="PANTHER" id="PTHR15132">
    <property type="entry name" value="SNRNA-ACTIVATING PROTEIN COMPLEX SUBUNIT 2"/>
    <property type="match status" value="1"/>
</dbReference>
<proteinExistence type="predicted"/>
<dbReference type="CDD" id="cd00167">
    <property type="entry name" value="SANT"/>
    <property type="match status" value="1"/>
</dbReference>
<evidence type="ECO:0000313" key="3">
    <source>
        <dbReference type="EMBL" id="KAK0042999.1"/>
    </source>
</evidence>
<feature type="region of interest" description="Disordered" evidence="2">
    <location>
        <begin position="1"/>
        <end position="66"/>
    </location>
</feature>
<dbReference type="GO" id="GO:0009301">
    <property type="term" value="P:snRNA transcription"/>
    <property type="evidence" value="ECO:0007669"/>
    <property type="project" value="InterPro"/>
</dbReference>
<feature type="compositionally biased region" description="Basic residues" evidence="2">
    <location>
        <begin position="32"/>
        <end position="41"/>
    </location>
</feature>
<feature type="compositionally biased region" description="Low complexity" evidence="2">
    <location>
        <begin position="7"/>
        <end position="16"/>
    </location>
</feature>
<reference evidence="3" key="1">
    <citation type="journal article" date="2023" name="PLoS Negl. Trop. Dis.">
        <title>A genome sequence for Biomphalaria pfeifferi, the major vector snail for the human-infecting parasite Schistosoma mansoni.</title>
        <authorList>
            <person name="Bu L."/>
            <person name="Lu L."/>
            <person name="Laidemitt M.R."/>
            <person name="Zhang S.M."/>
            <person name="Mutuku M."/>
            <person name="Mkoji G."/>
            <person name="Steinauer M."/>
            <person name="Loker E.S."/>
        </authorList>
    </citation>
    <scope>NUCLEOTIDE SEQUENCE</scope>
    <source>
        <strain evidence="3">KasaAsao</strain>
    </source>
</reference>
<keyword evidence="4" id="KW-1185">Reference proteome</keyword>
<dbReference type="InterPro" id="IPR021281">
    <property type="entry name" value="SNAPC2"/>
</dbReference>
<name>A0AAD8AWI0_BIOPF</name>
<dbReference type="Gene3D" id="1.10.10.60">
    <property type="entry name" value="Homeodomain-like"/>
    <property type="match status" value="1"/>
</dbReference>
<dbReference type="InterPro" id="IPR009057">
    <property type="entry name" value="Homeodomain-like_sf"/>
</dbReference>
<dbReference type="EMBL" id="JASAOG010000227">
    <property type="protein sequence ID" value="KAK0042999.1"/>
    <property type="molecule type" value="Genomic_DNA"/>
</dbReference>
<feature type="coiled-coil region" evidence="1">
    <location>
        <begin position="108"/>
        <end position="135"/>
    </location>
</feature>
<feature type="compositionally biased region" description="Low complexity" evidence="2">
    <location>
        <begin position="44"/>
        <end position="55"/>
    </location>
</feature>
<evidence type="ECO:0000256" key="2">
    <source>
        <dbReference type="SAM" id="MobiDB-lite"/>
    </source>
</evidence>
<dbReference type="GO" id="GO:0016604">
    <property type="term" value="C:nuclear body"/>
    <property type="evidence" value="ECO:0007669"/>
    <property type="project" value="TreeGrafter"/>
</dbReference>
<dbReference type="AlphaFoldDB" id="A0AAD8AWI0"/>
<reference evidence="3" key="2">
    <citation type="submission" date="2023-04" db="EMBL/GenBank/DDBJ databases">
        <authorList>
            <person name="Bu L."/>
            <person name="Lu L."/>
            <person name="Laidemitt M.R."/>
            <person name="Zhang S.M."/>
            <person name="Mutuku M."/>
            <person name="Mkoji G."/>
            <person name="Steinauer M."/>
            <person name="Loker E.S."/>
        </authorList>
    </citation>
    <scope>NUCLEOTIDE SEQUENCE</scope>
    <source>
        <strain evidence="3">KasaAsao</strain>
        <tissue evidence="3">Whole Snail</tissue>
    </source>
</reference>
<accession>A0AAD8AWI0</accession>
<dbReference type="GO" id="GO:0016251">
    <property type="term" value="F:RNA polymerase II general transcription initiation factor activity"/>
    <property type="evidence" value="ECO:0007669"/>
    <property type="project" value="InterPro"/>
</dbReference>
<dbReference type="Proteomes" id="UP001233172">
    <property type="component" value="Unassembled WGS sequence"/>
</dbReference>
<gene>
    <name evidence="3" type="ORF">Bpfe_027581</name>
</gene>
<dbReference type="SUPFAM" id="SSF46689">
    <property type="entry name" value="Homeodomain-like"/>
    <property type="match status" value="1"/>
</dbReference>
<evidence type="ECO:0008006" key="5">
    <source>
        <dbReference type="Google" id="ProtNLM"/>
    </source>
</evidence>
<comment type="caution">
    <text evidence="3">The sequence shown here is derived from an EMBL/GenBank/DDBJ whole genome shotgun (WGS) entry which is preliminary data.</text>
</comment>
<evidence type="ECO:0000313" key="4">
    <source>
        <dbReference type="Proteomes" id="UP001233172"/>
    </source>
</evidence>
<evidence type="ECO:0000256" key="1">
    <source>
        <dbReference type="SAM" id="Coils"/>
    </source>
</evidence>
<dbReference type="InterPro" id="IPR001005">
    <property type="entry name" value="SANT/Myb"/>
</dbReference>
<protein>
    <recommendedName>
        <fullName evidence="5">Myb-like domain-containing protein</fullName>
    </recommendedName>
</protein>
<keyword evidence="1" id="KW-0175">Coiled coil</keyword>
<dbReference type="PANTHER" id="PTHR15132:SF1">
    <property type="entry name" value="SNRNA-ACTIVATING PROTEIN COMPLEX SUBUNIT 2"/>
    <property type="match status" value="1"/>
</dbReference>
<organism evidence="3 4">
    <name type="scientific">Biomphalaria pfeifferi</name>
    <name type="common">Bloodfluke planorb</name>
    <name type="synonym">Freshwater snail</name>
    <dbReference type="NCBI Taxonomy" id="112525"/>
    <lineage>
        <taxon>Eukaryota</taxon>
        <taxon>Metazoa</taxon>
        <taxon>Spiralia</taxon>
        <taxon>Lophotrochozoa</taxon>
        <taxon>Mollusca</taxon>
        <taxon>Gastropoda</taxon>
        <taxon>Heterobranchia</taxon>
        <taxon>Euthyneura</taxon>
        <taxon>Panpulmonata</taxon>
        <taxon>Hygrophila</taxon>
        <taxon>Lymnaeoidea</taxon>
        <taxon>Planorbidae</taxon>
        <taxon>Biomphalaria</taxon>
    </lineage>
</organism>